<evidence type="ECO:0000313" key="2">
    <source>
        <dbReference type="EMBL" id="GAU34411.1"/>
    </source>
</evidence>
<organism evidence="2 3">
    <name type="scientific">Trifolium subterraneum</name>
    <name type="common">Subterranean clover</name>
    <dbReference type="NCBI Taxonomy" id="3900"/>
    <lineage>
        <taxon>Eukaryota</taxon>
        <taxon>Viridiplantae</taxon>
        <taxon>Streptophyta</taxon>
        <taxon>Embryophyta</taxon>
        <taxon>Tracheophyta</taxon>
        <taxon>Spermatophyta</taxon>
        <taxon>Magnoliopsida</taxon>
        <taxon>eudicotyledons</taxon>
        <taxon>Gunneridae</taxon>
        <taxon>Pentapetalae</taxon>
        <taxon>rosids</taxon>
        <taxon>fabids</taxon>
        <taxon>Fabales</taxon>
        <taxon>Fabaceae</taxon>
        <taxon>Papilionoideae</taxon>
        <taxon>50 kb inversion clade</taxon>
        <taxon>NPAAA clade</taxon>
        <taxon>Hologalegina</taxon>
        <taxon>IRL clade</taxon>
        <taxon>Trifolieae</taxon>
        <taxon>Trifolium</taxon>
    </lineage>
</organism>
<accession>A0A2Z6MSS5</accession>
<keyword evidence="3" id="KW-1185">Reference proteome</keyword>
<dbReference type="Proteomes" id="UP000242715">
    <property type="component" value="Unassembled WGS sequence"/>
</dbReference>
<feature type="region of interest" description="Disordered" evidence="1">
    <location>
        <begin position="39"/>
        <end position="61"/>
    </location>
</feature>
<dbReference type="AlphaFoldDB" id="A0A2Z6MSS5"/>
<sequence length="61" mass="6852">MMVDSMKIKFKEAEIDSSEEEANNQKCPFLVSITGGFYGKDMGSSSKDEDHSRRRKMGSSL</sequence>
<evidence type="ECO:0000256" key="1">
    <source>
        <dbReference type="SAM" id="MobiDB-lite"/>
    </source>
</evidence>
<dbReference type="EMBL" id="DF973554">
    <property type="protein sequence ID" value="GAU34411.1"/>
    <property type="molecule type" value="Genomic_DNA"/>
</dbReference>
<name>A0A2Z6MSS5_TRISU</name>
<proteinExistence type="predicted"/>
<protein>
    <submittedName>
        <fullName evidence="2">Uncharacterized protein</fullName>
    </submittedName>
</protein>
<reference evidence="3" key="1">
    <citation type="journal article" date="2017" name="Front. Plant Sci.">
        <title>Climate Clever Clovers: New Paradigm to Reduce the Environmental Footprint of Ruminants by Breeding Low Methanogenic Forages Utilizing Haplotype Variation.</title>
        <authorList>
            <person name="Kaur P."/>
            <person name="Appels R."/>
            <person name="Bayer P.E."/>
            <person name="Keeble-Gagnere G."/>
            <person name="Wang J."/>
            <person name="Hirakawa H."/>
            <person name="Shirasawa K."/>
            <person name="Vercoe P."/>
            <person name="Stefanova K."/>
            <person name="Durmic Z."/>
            <person name="Nichols P."/>
            <person name="Revell C."/>
            <person name="Isobe S.N."/>
            <person name="Edwards D."/>
            <person name="Erskine W."/>
        </authorList>
    </citation>
    <scope>NUCLEOTIDE SEQUENCE [LARGE SCALE GENOMIC DNA]</scope>
    <source>
        <strain evidence="3">cv. Daliak</strain>
    </source>
</reference>
<evidence type="ECO:0000313" key="3">
    <source>
        <dbReference type="Proteomes" id="UP000242715"/>
    </source>
</evidence>
<gene>
    <name evidence="2" type="ORF">TSUD_217510</name>
</gene>